<reference evidence="2" key="2">
    <citation type="submission" date="2020-01" db="EMBL/GenBank/DDBJ databases">
        <authorList>
            <person name="Campanaro S."/>
        </authorList>
    </citation>
    <scope>NUCLEOTIDE SEQUENCE</scope>
    <source>
        <strain evidence="2">AS06rmzACSIP_7</strain>
    </source>
</reference>
<accession>A0A351U7E2</accession>
<comment type="caution">
    <text evidence="2">The sequence shown here is derived from an EMBL/GenBank/DDBJ whole genome shotgun (WGS) entry which is preliminary data.</text>
</comment>
<protein>
    <submittedName>
        <fullName evidence="2">Uncharacterized protein</fullName>
    </submittedName>
</protein>
<feature type="transmembrane region" description="Helical" evidence="1">
    <location>
        <begin position="16"/>
        <end position="34"/>
    </location>
</feature>
<name>A0A351U7E2_9BACT</name>
<gene>
    <name evidence="2" type="ORF">GXY80_13360</name>
</gene>
<evidence type="ECO:0000313" key="2">
    <source>
        <dbReference type="EMBL" id="NLW36442.1"/>
    </source>
</evidence>
<dbReference type="AlphaFoldDB" id="A0A351U7E2"/>
<reference evidence="2" key="1">
    <citation type="journal article" date="2020" name="Biotechnol. Biofuels">
        <title>New insights from the biogas microbiome by comprehensive genome-resolved metagenomics of nearly 1600 species originating from multiple anaerobic digesters.</title>
        <authorList>
            <person name="Campanaro S."/>
            <person name="Treu L."/>
            <person name="Rodriguez-R L.M."/>
            <person name="Kovalovszki A."/>
            <person name="Ziels R.M."/>
            <person name="Maus I."/>
            <person name="Zhu X."/>
            <person name="Kougias P.G."/>
            <person name="Basile A."/>
            <person name="Luo G."/>
            <person name="Schluter A."/>
            <person name="Konstantinidis K.T."/>
            <person name="Angelidaki I."/>
        </authorList>
    </citation>
    <scope>NUCLEOTIDE SEQUENCE</scope>
    <source>
        <strain evidence="2">AS06rmzACSIP_7</strain>
    </source>
</reference>
<evidence type="ECO:0000256" key="1">
    <source>
        <dbReference type="SAM" id="Phobius"/>
    </source>
</evidence>
<keyword evidence="1" id="KW-1133">Transmembrane helix</keyword>
<keyword evidence="1" id="KW-0812">Transmembrane</keyword>
<organism evidence="2 3">
    <name type="scientific">Syntrophorhabdus aromaticivorans</name>
    <dbReference type="NCBI Taxonomy" id="328301"/>
    <lineage>
        <taxon>Bacteria</taxon>
        <taxon>Pseudomonadati</taxon>
        <taxon>Thermodesulfobacteriota</taxon>
        <taxon>Syntrophorhabdia</taxon>
        <taxon>Syntrophorhabdales</taxon>
        <taxon>Syntrophorhabdaceae</taxon>
        <taxon>Syntrophorhabdus</taxon>
    </lineage>
</organism>
<dbReference type="EMBL" id="JAAYEE010000253">
    <property type="protein sequence ID" value="NLW36442.1"/>
    <property type="molecule type" value="Genomic_DNA"/>
</dbReference>
<dbReference type="Proteomes" id="UP000777265">
    <property type="component" value="Unassembled WGS sequence"/>
</dbReference>
<proteinExistence type="predicted"/>
<dbReference type="STRING" id="909663.GCA_000512235_03481"/>
<evidence type="ECO:0000313" key="3">
    <source>
        <dbReference type="Proteomes" id="UP000777265"/>
    </source>
</evidence>
<keyword evidence="1" id="KW-0472">Membrane</keyword>
<feature type="transmembrane region" description="Helical" evidence="1">
    <location>
        <begin position="46"/>
        <end position="65"/>
    </location>
</feature>
<sequence length="81" mass="9234">MIVKCIEALRNNLKTLVRVLIVYLVAVVVFDVTLSRHEGHYMIDKIPVYWTFFGAAGCFILIKVAKGIAHLFLSKDEDFYG</sequence>